<accession>A0A2V3UD56</accession>
<dbReference type="EMBL" id="QJJK01000002">
    <property type="protein sequence ID" value="PXW63183.1"/>
    <property type="molecule type" value="Genomic_DNA"/>
</dbReference>
<keyword evidence="3" id="KW-0804">Transcription</keyword>
<dbReference type="AlphaFoldDB" id="A0A2V3UD56"/>
<gene>
    <name evidence="4" type="ORF">C7450_10298</name>
</gene>
<evidence type="ECO:0000313" key="4">
    <source>
        <dbReference type="EMBL" id="PXW63183.1"/>
    </source>
</evidence>
<reference evidence="4 5" key="1">
    <citation type="submission" date="2018-05" db="EMBL/GenBank/DDBJ databases">
        <title>Genomic Encyclopedia of Type Strains, Phase IV (KMG-IV): sequencing the most valuable type-strain genomes for metagenomic binning, comparative biology and taxonomic classification.</title>
        <authorList>
            <person name="Goeker M."/>
        </authorList>
    </citation>
    <scope>NUCLEOTIDE SEQUENCE [LARGE SCALE GENOMIC DNA]</scope>
    <source>
        <strain evidence="4 5">DSM 6462</strain>
    </source>
</reference>
<protein>
    <submittedName>
        <fullName evidence="4">DNA-binding MarR family transcriptional regulator</fullName>
    </submittedName>
</protein>
<dbReference type="RefSeq" id="WP_246574280.1">
    <property type="nucleotide sequence ID" value="NZ_CAKNFM010000002.1"/>
</dbReference>
<keyword evidence="2 4" id="KW-0238">DNA-binding</keyword>
<evidence type="ECO:0000313" key="5">
    <source>
        <dbReference type="Proteomes" id="UP000248021"/>
    </source>
</evidence>
<dbReference type="Gene3D" id="1.10.10.10">
    <property type="entry name" value="Winged helix-like DNA-binding domain superfamily/Winged helix DNA-binding domain"/>
    <property type="match status" value="1"/>
</dbReference>
<organism evidence="4 5">
    <name type="scientific">Chelatococcus asaccharovorans</name>
    <dbReference type="NCBI Taxonomy" id="28210"/>
    <lineage>
        <taxon>Bacteria</taxon>
        <taxon>Pseudomonadati</taxon>
        <taxon>Pseudomonadota</taxon>
        <taxon>Alphaproteobacteria</taxon>
        <taxon>Hyphomicrobiales</taxon>
        <taxon>Chelatococcaceae</taxon>
        <taxon>Chelatococcus</taxon>
    </lineage>
</organism>
<evidence type="ECO:0000256" key="1">
    <source>
        <dbReference type="ARBA" id="ARBA00023015"/>
    </source>
</evidence>
<evidence type="ECO:0000256" key="2">
    <source>
        <dbReference type="ARBA" id="ARBA00023125"/>
    </source>
</evidence>
<dbReference type="Pfam" id="PF01047">
    <property type="entry name" value="MarR"/>
    <property type="match status" value="1"/>
</dbReference>
<keyword evidence="1" id="KW-0805">Transcription regulation</keyword>
<comment type="caution">
    <text evidence="4">The sequence shown here is derived from an EMBL/GenBank/DDBJ whole genome shotgun (WGS) entry which is preliminary data.</text>
</comment>
<evidence type="ECO:0000256" key="3">
    <source>
        <dbReference type="ARBA" id="ARBA00023163"/>
    </source>
</evidence>
<dbReference type="GO" id="GO:0003700">
    <property type="term" value="F:DNA-binding transcription factor activity"/>
    <property type="evidence" value="ECO:0007669"/>
    <property type="project" value="InterPro"/>
</dbReference>
<dbReference type="PANTHER" id="PTHR42756:SF1">
    <property type="entry name" value="TRANSCRIPTIONAL REPRESSOR OF EMRAB OPERON"/>
    <property type="match status" value="1"/>
</dbReference>
<dbReference type="SUPFAM" id="SSF46785">
    <property type="entry name" value="Winged helix' DNA-binding domain"/>
    <property type="match status" value="1"/>
</dbReference>
<dbReference type="InterPro" id="IPR036388">
    <property type="entry name" value="WH-like_DNA-bd_sf"/>
</dbReference>
<dbReference type="PRINTS" id="PR00598">
    <property type="entry name" value="HTHMARR"/>
</dbReference>
<sequence length="169" mass="19120">MKAGRFPSGLLHGKPAPDGGIPSIGEIGLNQFAPYLLNRLSAIWNLQVQEALKDFGLTTTKMRVLATLCVSSGLTINELATYAVTEQSTMSRTLDALEEQGLIRRRARPDDMRVREIHITEEGRETFTQFWPSFYAMYNEMFNGVDESEFRAFIATLHKLLHNLDQQNL</sequence>
<dbReference type="InterPro" id="IPR036390">
    <property type="entry name" value="WH_DNA-bd_sf"/>
</dbReference>
<dbReference type="InterPro" id="IPR011991">
    <property type="entry name" value="ArsR-like_HTH"/>
</dbReference>
<dbReference type="CDD" id="cd00090">
    <property type="entry name" value="HTH_ARSR"/>
    <property type="match status" value="1"/>
</dbReference>
<dbReference type="PROSITE" id="PS50995">
    <property type="entry name" value="HTH_MARR_2"/>
    <property type="match status" value="1"/>
</dbReference>
<dbReference type="Proteomes" id="UP000248021">
    <property type="component" value="Unassembled WGS sequence"/>
</dbReference>
<dbReference type="InterPro" id="IPR000835">
    <property type="entry name" value="HTH_MarR-typ"/>
</dbReference>
<proteinExistence type="predicted"/>
<dbReference type="PANTHER" id="PTHR42756">
    <property type="entry name" value="TRANSCRIPTIONAL REGULATOR, MARR"/>
    <property type="match status" value="1"/>
</dbReference>
<dbReference type="GO" id="GO:0003677">
    <property type="term" value="F:DNA binding"/>
    <property type="evidence" value="ECO:0007669"/>
    <property type="project" value="UniProtKB-KW"/>
</dbReference>
<name>A0A2V3UD56_9HYPH</name>
<dbReference type="SMART" id="SM00347">
    <property type="entry name" value="HTH_MARR"/>
    <property type="match status" value="1"/>
</dbReference>
<keyword evidence="5" id="KW-1185">Reference proteome</keyword>